<dbReference type="InterPro" id="IPR043136">
    <property type="entry name" value="B30.2/SPRY_sf"/>
</dbReference>
<dbReference type="PROSITE" id="PS50188">
    <property type="entry name" value="B302_SPRY"/>
    <property type="match status" value="1"/>
</dbReference>
<dbReference type="SUPFAM" id="SSF52540">
    <property type="entry name" value="P-loop containing nucleoside triphosphate hydrolases"/>
    <property type="match status" value="1"/>
</dbReference>
<keyword evidence="3" id="KW-0597">Phosphoprotein</keyword>
<dbReference type="PANTHER" id="PTHR12381">
    <property type="entry name" value="HETEROGENEOUS NUCLEAR RIBONUCLEOPROTEIN U FAMILY MEMBER"/>
    <property type="match status" value="1"/>
</dbReference>
<comment type="subcellular location">
    <subcellularLocation>
        <location evidence="1">Nucleus</location>
    </subcellularLocation>
</comment>
<feature type="region of interest" description="Disordered" evidence="5">
    <location>
        <begin position="528"/>
        <end position="693"/>
    </location>
</feature>
<evidence type="ECO:0000259" key="7">
    <source>
        <dbReference type="PROSITE" id="PS50800"/>
    </source>
</evidence>
<dbReference type="InterPro" id="IPR036361">
    <property type="entry name" value="SAP_dom_sf"/>
</dbReference>
<feature type="compositionally biased region" description="Basic residues" evidence="5">
    <location>
        <begin position="279"/>
        <end position="307"/>
    </location>
</feature>
<feature type="compositionally biased region" description="Basic and acidic residues" evidence="5">
    <location>
        <begin position="615"/>
        <end position="625"/>
    </location>
</feature>
<feature type="compositionally biased region" description="Acidic residues" evidence="5">
    <location>
        <begin position="152"/>
        <end position="174"/>
    </location>
</feature>
<dbReference type="InterPro" id="IPR013320">
    <property type="entry name" value="ConA-like_dom_sf"/>
</dbReference>
<feature type="compositionally biased region" description="Basic and acidic residues" evidence="5">
    <location>
        <begin position="636"/>
        <end position="657"/>
    </location>
</feature>
<dbReference type="SMART" id="SM00449">
    <property type="entry name" value="SPRY"/>
    <property type="match status" value="1"/>
</dbReference>
<dbReference type="Gene3D" id="2.60.120.920">
    <property type="match status" value="1"/>
</dbReference>
<dbReference type="SMART" id="SM00513">
    <property type="entry name" value="SAP"/>
    <property type="match status" value="1"/>
</dbReference>
<dbReference type="SUPFAM" id="SSF68906">
    <property type="entry name" value="SAP domain"/>
    <property type="match status" value="1"/>
</dbReference>
<evidence type="ECO:0000259" key="6">
    <source>
        <dbReference type="PROSITE" id="PS50188"/>
    </source>
</evidence>
<dbReference type="CDD" id="cd12884">
    <property type="entry name" value="SPRY_hnRNP"/>
    <property type="match status" value="1"/>
</dbReference>
<protein>
    <submittedName>
        <fullName evidence="8">Heterogeneous nuclear ribonucleoprotein U-like protein 1</fullName>
    </submittedName>
</protein>
<dbReference type="Gene3D" id="1.10.720.30">
    <property type="entry name" value="SAP domain"/>
    <property type="match status" value="1"/>
</dbReference>
<dbReference type="Pfam" id="PF00622">
    <property type="entry name" value="SPRY"/>
    <property type="match status" value="1"/>
</dbReference>
<organism evidence="8">
    <name type="scientific">Zeugodacus cucurbitae</name>
    <name type="common">Melon fruit fly</name>
    <name type="synonym">Bactrocera cucurbitae</name>
    <dbReference type="NCBI Taxonomy" id="28588"/>
    <lineage>
        <taxon>Eukaryota</taxon>
        <taxon>Metazoa</taxon>
        <taxon>Ecdysozoa</taxon>
        <taxon>Arthropoda</taxon>
        <taxon>Hexapoda</taxon>
        <taxon>Insecta</taxon>
        <taxon>Pterygota</taxon>
        <taxon>Neoptera</taxon>
        <taxon>Endopterygota</taxon>
        <taxon>Diptera</taxon>
        <taxon>Brachycera</taxon>
        <taxon>Muscomorpha</taxon>
        <taxon>Tephritoidea</taxon>
        <taxon>Tephritidae</taxon>
        <taxon>Zeugodacus</taxon>
        <taxon>Zeugodacus</taxon>
    </lineage>
</organism>
<dbReference type="GO" id="GO:0000380">
    <property type="term" value="P:alternative mRNA splicing, via spliceosome"/>
    <property type="evidence" value="ECO:0007669"/>
    <property type="project" value="TreeGrafter"/>
</dbReference>
<feature type="compositionally biased region" description="Basic and acidic residues" evidence="5">
    <location>
        <begin position="175"/>
        <end position="198"/>
    </location>
</feature>
<feature type="domain" description="SAP" evidence="7">
    <location>
        <begin position="6"/>
        <end position="40"/>
    </location>
</feature>
<evidence type="ECO:0000256" key="4">
    <source>
        <dbReference type="ARBA" id="ARBA00023242"/>
    </source>
</evidence>
<feature type="compositionally biased region" description="Basic and acidic residues" evidence="5">
    <location>
        <begin position="670"/>
        <end position="684"/>
    </location>
</feature>
<dbReference type="InterPro" id="IPR035778">
    <property type="entry name" value="SPRY_hnRNP_U"/>
</dbReference>
<dbReference type="PROSITE" id="PS50800">
    <property type="entry name" value="SAP"/>
    <property type="match status" value="1"/>
</dbReference>
<dbReference type="GO" id="GO:0005634">
    <property type="term" value="C:nucleus"/>
    <property type="evidence" value="ECO:0007669"/>
    <property type="project" value="UniProtKB-SubCell"/>
</dbReference>
<feature type="region of interest" description="Disordered" evidence="5">
    <location>
        <begin position="43"/>
        <end position="329"/>
    </location>
</feature>
<evidence type="ECO:0000313" key="8">
    <source>
        <dbReference type="EMBL" id="JAC98822.1"/>
    </source>
</evidence>
<dbReference type="EMBL" id="GBXI01015469">
    <property type="protein sequence ID" value="JAC98822.1"/>
    <property type="molecule type" value="Transcribed_RNA"/>
</dbReference>
<feature type="compositionally biased region" description="Basic and acidic residues" evidence="5">
    <location>
        <begin position="97"/>
        <end position="107"/>
    </location>
</feature>
<keyword evidence="8" id="KW-0687">Ribonucleoprotein</keyword>
<accession>A0A0A1WKD5</accession>
<dbReference type="Pfam" id="PF13671">
    <property type="entry name" value="AAA_33"/>
    <property type="match status" value="1"/>
</dbReference>
<evidence type="ECO:0000256" key="2">
    <source>
        <dbReference type="ARBA" id="ARBA00022481"/>
    </source>
</evidence>
<dbReference type="InterPro" id="IPR027417">
    <property type="entry name" value="P-loop_NTPase"/>
</dbReference>
<feature type="compositionally biased region" description="Acidic residues" evidence="5">
    <location>
        <begin position="111"/>
        <end position="129"/>
    </location>
</feature>
<proteinExistence type="predicted"/>
<evidence type="ECO:0000256" key="1">
    <source>
        <dbReference type="ARBA" id="ARBA00004123"/>
    </source>
</evidence>
<keyword evidence="4" id="KW-0539">Nucleus</keyword>
<dbReference type="SUPFAM" id="SSF49899">
    <property type="entry name" value="Concanavalin A-like lectins/glucanases"/>
    <property type="match status" value="1"/>
</dbReference>
<keyword evidence="2" id="KW-0488">Methylation</keyword>
<evidence type="ECO:0000256" key="5">
    <source>
        <dbReference type="SAM" id="MobiDB-lite"/>
    </source>
</evidence>
<dbReference type="InterPro" id="IPR003034">
    <property type="entry name" value="SAP_dom"/>
</dbReference>
<dbReference type="Pfam" id="PF02037">
    <property type="entry name" value="SAP"/>
    <property type="match status" value="1"/>
</dbReference>
<dbReference type="Gene3D" id="3.40.50.300">
    <property type="entry name" value="P-loop containing nucleotide triphosphate hydrolases"/>
    <property type="match status" value="1"/>
</dbReference>
<dbReference type="GO" id="GO:1990904">
    <property type="term" value="C:ribonucleoprotein complex"/>
    <property type="evidence" value="ECO:0007669"/>
    <property type="project" value="UniProtKB-KW"/>
</dbReference>
<reference evidence="8" key="2">
    <citation type="journal article" date="2015" name="Gigascience">
        <title>Reconstructing a comprehensive transcriptome assembly of a white-pupal translocated strain of the pest fruit fly Bactrocera cucurbitae.</title>
        <authorList>
            <person name="Sim S.B."/>
            <person name="Calla B."/>
            <person name="Hall B."/>
            <person name="DeRego T."/>
            <person name="Geib S.M."/>
        </authorList>
    </citation>
    <scope>NUCLEOTIDE SEQUENCE</scope>
</reference>
<dbReference type="GO" id="GO:0003723">
    <property type="term" value="F:RNA binding"/>
    <property type="evidence" value="ECO:0007669"/>
    <property type="project" value="TreeGrafter"/>
</dbReference>
<feature type="compositionally biased region" description="Basic and acidic residues" evidence="5">
    <location>
        <begin position="532"/>
        <end position="577"/>
    </location>
</feature>
<feature type="compositionally biased region" description="Basic and acidic residues" evidence="5">
    <location>
        <begin position="208"/>
        <end position="264"/>
    </location>
</feature>
<gene>
    <name evidence="8" type="primary">HNRNPUL1_1</name>
    <name evidence="8" type="ORF">g.15551</name>
</gene>
<feature type="domain" description="B30.2/SPRY" evidence="6">
    <location>
        <begin position="312"/>
        <end position="515"/>
    </location>
</feature>
<dbReference type="AlphaFoldDB" id="A0A0A1WKD5"/>
<dbReference type="InterPro" id="IPR001870">
    <property type="entry name" value="B30.2/SPRY"/>
</dbReference>
<evidence type="ECO:0000256" key="3">
    <source>
        <dbReference type="ARBA" id="ARBA00022553"/>
    </source>
</evidence>
<dbReference type="InterPro" id="IPR003877">
    <property type="entry name" value="SPRY_dom"/>
</dbReference>
<sequence length="831" mass="94832">MDVSKLDKMKVIDLRKELETRGLDTKGVKAVLVERLRAFLEDGIGAAPGTPGTPGRRCRRTRSMTRSPSPSPVKVAAVEPNLETLAEEEDNGNSEDVPAKEDVKEIISEAEVIEEQNQEQEPEPEENDVEEHIESEAVEKIEQNGEESKEEVVEEENEKEEEEEAIQQDEEHEVEGEVNKSDIEAAEQAHEDNDKQMDVDQDNEQEVVLEKEQEVVLEKEQEVVQDNEQKVDQDDRQEEKEVKEDTEKNNEKNLEKNKTAVNREKRTHSPSHSKEHHDRSHSRSRSRSHSRSRSRSKSRSRTPKRRSGAGSHGTPSKAEEATNPEDEPTIEDKQFGLSWFDSDLHLRIDPVTFTSAKPMSHEIYSLIWSGARTNYGVREGKVCFEVRLAEETQLGRTHQFRDEPHVRGFRVGFSLPDTTLLLGEAEHSFAYCESGRKATNSEFTDFSKPYQLDDVIGCYLDLESTPCTIKYTLNGEDVGVAFEFDKSILGENGALFPHIVTKGYEYHVNFADNENLLANVERPKRMRRIPKKEKVVEKEKEKEKDKTEKPKDETSKAPEENDTKSEEGDAAKAKTAIDEDEEMQDKTEADNEAESEKVVEKTEETQPTGNVVEQEEQKSGDKAENVEENGDTQTAVDDKTADNKDGENAKESKRKEEEETDGPSPSKRKRLDDDKEKQEKRRESSDDDEYEEIIPELRETVTLLPDYELIALIPEEKYVPGPQRPNSRKECEVILLVGLPGAGKTHWALQHIKENAEKRYHVIGADSLIAKMTIDGAPRKPLHKGRWERVYELCLNNLSPLEEIATKRRRNFILDQPTLRCHQLIWIGLTK</sequence>
<name>A0A0A1WKD5_ZEUCU</name>
<reference evidence="8" key="1">
    <citation type="submission" date="2014-11" db="EMBL/GenBank/DDBJ databases">
        <authorList>
            <person name="Geib S."/>
        </authorList>
    </citation>
    <scope>NUCLEOTIDE SEQUENCE</scope>
</reference>
<dbReference type="PANTHER" id="PTHR12381:SF56">
    <property type="entry name" value="B30.2_SPRY DOMAIN-CONTAINING PROTEIN-RELATED"/>
    <property type="match status" value="1"/>
</dbReference>
<feature type="compositionally biased region" description="Basic and acidic residues" evidence="5">
    <location>
        <begin position="130"/>
        <end position="151"/>
    </location>
</feature>
<feature type="compositionally biased region" description="Basic and acidic residues" evidence="5">
    <location>
        <begin position="584"/>
        <end position="604"/>
    </location>
</feature>